<dbReference type="PANTHER" id="PTHR34835:SF34">
    <property type="entry name" value="OS08G0555500 PROTEIN"/>
    <property type="match status" value="1"/>
</dbReference>
<feature type="region of interest" description="Disordered" evidence="1">
    <location>
        <begin position="330"/>
        <end position="356"/>
    </location>
</feature>
<sequence length="356" mass="40205">MGFGELNWMKTLNVCGELCLSLVDNFDCINSLFKICGRDYKVGKDDIIDVFGLPNSGEFIVESKNAIDREKLAELYNIDSSKKIYLQDLVIDLDKIDGESNEFKAKFVLYTIGCLLCPRSTTYVESSWLGYLNEKVLKGEVDWVSHVYKMLWSGIDEFQKLVGRQYVSGCIIILQVMYADIVSGNRERRRGCRPLKILASSWRVQEMNTLLSDIDDYGIEKKLINIRDEPKLSDHDVQTDDCNKEKHVRLLPIGLRGGYHYVMGPSLNEDGHKQCPMDEADVPSSPKKKVESCMSLLNVVMEDLKFIKSQLLDGSKSYCGKRNEGIPCRDGDAGERHNAFGGFDKTPDFKESGDGG</sequence>
<feature type="compositionally biased region" description="Basic and acidic residues" evidence="1">
    <location>
        <begin position="345"/>
        <end position="356"/>
    </location>
</feature>
<evidence type="ECO:0000313" key="3">
    <source>
        <dbReference type="Proteomes" id="UP000187203"/>
    </source>
</evidence>
<dbReference type="Proteomes" id="UP000187203">
    <property type="component" value="Unassembled WGS sequence"/>
</dbReference>
<protein>
    <recommendedName>
        <fullName evidence="4">Aminotransferase-like plant mobile domain-containing protein</fullName>
    </recommendedName>
</protein>
<dbReference type="EMBL" id="AWUE01021415">
    <property type="protein sequence ID" value="OMO62313.1"/>
    <property type="molecule type" value="Genomic_DNA"/>
</dbReference>
<gene>
    <name evidence="2" type="ORF">COLO4_33138</name>
</gene>
<comment type="caution">
    <text evidence="2">The sequence shown here is derived from an EMBL/GenBank/DDBJ whole genome shotgun (WGS) entry which is preliminary data.</text>
</comment>
<dbReference type="OrthoDB" id="1733226at2759"/>
<dbReference type="STRING" id="93759.A0A1R3GW46"/>
<proteinExistence type="predicted"/>
<evidence type="ECO:0008006" key="4">
    <source>
        <dbReference type="Google" id="ProtNLM"/>
    </source>
</evidence>
<reference evidence="3" key="1">
    <citation type="submission" date="2013-09" db="EMBL/GenBank/DDBJ databases">
        <title>Corchorus olitorius genome sequencing.</title>
        <authorList>
            <person name="Alam M."/>
            <person name="Haque M.S."/>
            <person name="Islam M.S."/>
            <person name="Emdad E.M."/>
            <person name="Islam M.M."/>
            <person name="Ahmed B."/>
            <person name="Halim A."/>
            <person name="Hossen Q.M.M."/>
            <person name="Hossain M.Z."/>
            <person name="Ahmed R."/>
            <person name="Khan M.M."/>
            <person name="Islam R."/>
            <person name="Rashid M.M."/>
            <person name="Khan S.A."/>
            <person name="Rahman M.S."/>
            <person name="Alam M."/>
            <person name="Yahiya A.S."/>
            <person name="Khan M.S."/>
            <person name="Azam M.S."/>
            <person name="Haque T."/>
            <person name="Lashkar M.Z.H."/>
            <person name="Akhand A.I."/>
            <person name="Morshed G."/>
            <person name="Roy S."/>
            <person name="Uddin K.S."/>
            <person name="Rabeya T."/>
            <person name="Hossain A.S."/>
            <person name="Chowdhury A."/>
            <person name="Snigdha A.R."/>
            <person name="Mortoza M.S."/>
            <person name="Matin S.A."/>
            <person name="Hoque S.M.E."/>
            <person name="Islam M.K."/>
            <person name="Roy D.K."/>
            <person name="Haider R."/>
            <person name="Moosa M.M."/>
            <person name="Elias S.M."/>
            <person name="Hasan A.M."/>
            <person name="Jahan S."/>
            <person name="Shafiuddin M."/>
            <person name="Mahmood N."/>
            <person name="Shommy N.S."/>
        </authorList>
    </citation>
    <scope>NUCLEOTIDE SEQUENCE [LARGE SCALE GENOMIC DNA]</scope>
    <source>
        <strain evidence="3">cv. O-4</strain>
    </source>
</reference>
<name>A0A1R3GW46_9ROSI</name>
<dbReference type="PANTHER" id="PTHR34835">
    <property type="entry name" value="OS07G0283600 PROTEIN-RELATED"/>
    <property type="match status" value="1"/>
</dbReference>
<dbReference type="AlphaFoldDB" id="A0A1R3GW46"/>
<organism evidence="2 3">
    <name type="scientific">Corchorus olitorius</name>
    <dbReference type="NCBI Taxonomy" id="93759"/>
    <lineage>
        <taxon>Eukaryota</taxon>
        <taxon>Viridiplantae</taxon>
        <taxon>Streptophyta</taxon>
        <taxon>Embryophyta</taxon>
        <taxon>Tracheophyta</taxon>
        <taxon>Spermatophyta</taxon>
        <taxon>Magnoliopsida</taxon>
        <taxon>eudicotyledons</taxon>
        <taxon>Gunneridae</taxon>
        <taxon>Pentapetalae</taxon>
        <taxon>rosids</taxon>
        <taxon>malvids</taxon>
        <taxon>Malvales</taxon>
        <taxon>Malvaceae</taxon>
        <taxon>Grewioideae</taxon>
        <taxon>Apeibeae</taxon>
        <taxon>Corchorus</taxon>
    </lineage>
</organism>
<keyword evidence="3" id="KW-1185">Reference proteome</keyword>
<evidence type="ECO:0000256" key="1">
    <source>
        <dbReference type="SAM" id="MobiDB-lite"/>
    </source>
</evidence>
<accession>A0A1R3GW46</accession>
<evidence type="ECO:0000313" key="2">
    <source>
        <dbReference type="EMBL" id="OMO62313.1"/>
    </source>
</evidence>